<feature type="region of interest" description="Disordered" evidence="1">
    <location>
        <begin position="104"/>
        <end position="163"/>
    </location>
</feature>
<evidence type="ECO:0000313" key="3">
    <source>
        <dbReference type="Proteomes" id="UP000027222"/>
    </source>
</evidence>
<name>A0A067TFV6_GALM3</name>
<dbReference type="AlphaFoldDB" id="A0A067TFV6"/>
<accession>A0A067TFV6</accession>
<dbReference type="Proteomes" id="UP000027222">
    <property type="component" value="Unassembled WGS sequence"/>
</dbReference>
<sequence length="246" mass="27568">MMSFQNHFRKAVREGRRSARTTPHSVETKGKSSMKQKAIVIDLVSDGIKEISSIVSLFVQTSLDDSDNEEMPNSRAPLASTSRLNPIVLDAKPEESKVELQQVIARTNASNSATTTRTSPSSSSRSSLPLAHRATRASRTSYQTRQLQHRATPQAGPSSVPRTIDPRIIPVRNFLQACKPSMVHHLEKFQEYGCCSQEHLQNMSEWPQEKKYKELQVLLAIGDVPVVQMDIAMLDGALERYKNRQL</sequence>
<evidence type="ECO:0000256" key="1">
    <source>
        <dbReference type="SAM" id="MobiDB-lite"/>
    </source>
</evidence>
<feature type="compositionally biased region" description="Polar residues" evidence="1">
    <location>
        <begin position="137"/>
        <end position="161"/>
    </location>
</feature>
<dbReference type="HOGENOM" id="CLU_1129124_0_0_1"/>
<proteinExistence type="predicted"/>
<gene>
    <name evidence="2" type="ORF">GALMADRAFT_1269380</name>
</gene>
<dbReference type="EMBL" id="KL142374">
    <property type="protein sequence ID" value="KDR78794.1"/>
    <property type="molecule type" value="Genomic_DNA"/>
</dbReference>
<feature type="compositionally biased region" description="Low complexity" evidence="1">
    <location>
        <begin position="107"/>
        <end position="130"/>
    </location>
</feature>
<keyword evidence="3" id="KW-1185">Reference proteome</keyword>
<feature type="compositionally biased region" description="Polar residues" evidence="1">
    <location>
        <begin position="20"/>
        <end position="33"/>
    </location>
</feature>
<organism evidence="2 3">
    <name type="scientific">Galerina marginata (strain CBS 339.88)</name>
    <dbReference type="NCBI Taxonomy" id="685588"/>
    <lineage>
        <taxon>Eukaryota</taxon>
        <taxon>Fungi</taxon>
        <taxon>Dikarya</taxon>
        <taxon>Basidiomycota</taxon>
        <taxon>Agaricomycotina</taxon>
        <taxon>Agaricomycetes</taxon>
        <taxon>Agaricomycetidae</taxon>
        <taxon>Agaricales</taxon>
        <taxon>Agaricineae</taxon>
        <taxon>Strophariaceae</taxon>
        <taxon>Galerina</taxon>
    </lineage>
</organism>
<dbReference type="OrthoDB" id="3062825at2759"/>
<protein>
    <submittedName>
        <fullName evidence="2">Uncharacterized protein</fullName>
    </submittedName>
</protein>
<evidence type="ECO:0000313" key="2">
    <source>
        <dbReference type="EMBL" id="KDR78794.1"/>
    </source>
</evidence>
<reference evidence="3" key="1">
    <citation type="journal article" date="2014" name="Proc. Natl. Acad. Sci. U.S.A.">
        <title>Extensive sampling of basidiomycete genomes demonstrates inadequacy of the white-rot/brown-rot paradigm for wood decay fungi.</title>
        <authorList>
            <person name="Riley R."/>
            <person name="Salamov A.A."/>
            <person name="Brown D.W."/>
            <person name="Nagy L.G."/>
            <person name="Floudas D."/>
            <person name="Held B.W."/>
            <person name="Levasseur A."/>
            <person name="Lombard V."/>
            <person name="Morin E."/>
            <person name="Otillar R."/>
            <person name="Lindquist E.A."/>
            <person name="Sun H."/>
            <person name="LaButti K.M."/>
            <person name="Schmutz J."/>
            <person name="Jabbour D."/>
            <person name="Luo H."/>
            <person name="Baker S.E."/>
            <person name="Pisabarro A.G."/>
            <person name="Walton J.D."/>
            <person name="Blanchette R.A."/>
            <person name="Henrissat B."/>
            <person name="Martin F."/>
            <person name="Cullen D."/>
            <person name="Hibbett D.S."/>
            <person name="Grigoriev I.V."/>
        </authorList>
    </citation>
    <scope>NUCLEOTIDE SEQUENCE [LARGE SCALE GENOMIC DNA]</scope>
    <source>
        <strain evidence="3">CBS 339.88</strain>
    </source>
</reference>
<feature type="region of interest" description="Disordered" evidence="1">
    <location>
        <begin position="1"/>
        <end position="33"/>
    </location>
</feature>